<dbReference type="InterPro" id="IPR003609">
    <property type="entry name" value="Pan_app"/>
</dbReference>
<dbReference type="GO" id="GO:0051707">
    <property type="term" value="P:response to other organism"/>
    <property type="evidence" value="ECO:0007669"/>
    <property type="project" value="UniProtKB-ARBA"/>
</dbReference>
<keyword evidence="3 20" id="KW-0723">Serine/threonine-protein kinase</keyword>
<feature type="signal peptide" evidence="25">
    <location>
        <begin position="1"/>
        <end position="21"/>
    </location>
</feature>
<evidence type="ECO:0000256" key="8">
    <source>
        <dbReference type="ARBA" id="ARBA00022729"/>
    </source>
</evidence>
<proteinExistence type="inferred from homology"/>
<dbReference type="InterPro" id="IPR001480">
    <property type="entry name" value="Bulb-type_lectin_dom"/>
</dbReference>
<evidence type="ECO:0000313" key="30">
    <source>
        <dbReference type="EMBL" id="KAG6482182.1"/>
    </source>
</evidence>
<dbReference type="SMART" id="SM00473">
    <property type="entry name" value="PAN_AP"/>
    <property type="match status" value="1"/>
</dbReference>
<dbReference type="Gene3D" id="1.10.510.10">
    <property type="entry name" value="Transferase(Phosphotransferase) domain 1"/>
    <property type="match status" value="2"/>
</dbReference>
<evidence type="ECO:0000256" key="20">
    <source>
        <dbReference type="PIRNR" id="PIRNR000641"/>
    </source>
</evidence>
<dbReference type="CDD" id="cd00028">
    <property type="entry name" value="B_lectin"/>
    <property type="match status" value="1"/>
</dbReference>
<keyword evidence="13 24" id="KW-1133">Transmembrane helix</keyword>
<dbReference type="Pfam" id="PF07714">
    <property type="entry name" value="PK_Tyr_Ser-Thr"/>
    <property type="match status" value="1"/>
</dbReference>
<comment type="catalytic activity">
    <reaction evidence="18 20">
        <text>L-threonyl-[protein] + ATP = O-phospho-L-threonyl-[protein] + ADP + H(+)</text>
        <dbReference type="Rhea" id="RHEA:46608"/>
        <dbReference type="Rhea" id="RHEA-COMP:11060"/>
        <dbReference type="Rhea" id="RHEA-COMP:11605"/>
        <dbReference type="ChEBI" id="CHEBI:15378"/>
        <dbReference type="ChEBI" id="CHEBI:30013"/>
        <dbReference type="ChEBI" id="CHEBI:30616"/>
        <dbReference type="ChEBI" id="CHEBI:61977"/>
        <dbReference type="ChEBI" id="CHEBI:456216"/>
        <dbReference type="EC" id="2.7.11.1"/>
    </reaction>
</comment>
<feature type="binding site" evidence="22">
    <location>
        <position position="555"/>
    </location>
    <ligand>
        <name>ATP</name>
        <dbReference type="ChEBI" id="CHEBI:30616"/>
    </ligand>
</feature>
<comment type="catalytic activity">
    <reaction evidence="19 20">
        <text>L-seryl-[protein] + ATP = O-phospho-L-seryl-[protein] + ADP + H(+)</text>
        <dbReference type="Rhea" id="RHEA:17989"/>
        <dbReference type="Rhea" id="RHEA-COMP:9863"/>
        <dbReference type="Rhea" id="RHEA-COMP:11604"/>
        <dbReference type="ChEBI" id="CHEBI:15378"/>
        <dbReference type="ChEBI" id="CHEBI:29999"/>
        <dbReference type="ChEBI" id="CHEBI:30616"/>
        <dbReference type="ChEBI" id="CHEBI:83421"/>
        <dbReference type="ChEBI" id="CHEBI:456216"/>
        <dbReference type="EC" id="2.7.11.1"/>
    </reaction>
</comment>
<feature type="region of interest" description="Disordered" evidence="23">
    <location>
        <begin position="781"/>
        <end position="813"/>
    </location>
</feature>
<evidence type="ECO:0000256" key="22">
    <source>
        <dbReference type="PROSITE-ProRule" id="PRU10141"/>
    </source>
</evidence>
<evidence type="ECO:0000256" key="2">
    <source>
        <dbReference type="ARBA" id="ARBA00022475"/>
    </source>
</evidence>
<keyword evidence="5" id="KW-0597">Phosphoprotein</keyword>
<dbReference type="Pfam" id="PF08276">
    <property type="entry name" value="PAN_2"/>
    <property type="match status" value="1"/>
</dbReference>
<evidence type="ECO:0000256" key="14">
    <source>
        <dbReference type="ARBA" id="ARBA00023136"/>
    </source>
</evidence>
<dbReference type="InterPro" id="IPR024171">
    <property type="entry name" value="SRK-like_kinase"/>
</dbReference>
<evidence type="ECO:0000259" key="28">
    <source>
        <dbReference type="PROSITE" id="PS50927"/>
    </source>
</evidence>
<dbReference type="PROSITE" id="PS50948">
    <property type="entry name" value="PAN"/>
    <property type="match status" value="1"/>
</dbReference>
<dbReference type="GO" id="GO:0030246">
    <property type="term" value="F:carbohydrate binding"/>
    <property type="evidence" value="ECO:0007669"/>
    <property type="project" value="UniProtKB-KW"/>
</dbReference>
<feature type="domain" description="Apple" evidence="29">
    <location>
        <begin position="356"/>
        <end position="436"/>
    </location>
</feature>
<evidence type="ECO:0000256" key="6">
    <source>
        <dbReference type="ARBA" id="ARBA00022679"/>
    </source>
</evidence>
<protein>
    <recommendedName>
        <fullName evidence="20">Receptor-like serine/threonine-protein kinase</fullName>
        <ecNumber evidence="20">2.7.11.1</ecNumber>
    </recommendedName>
</protein>
<evidence type="ECO:0000259" key="26">
    <source>
        <dbReference type="PROSITE" id="PS50011"/>
    </source>
</evidence>
<dbReference type="Pfam" id="PF01453">
    <property type="entry name" value="B_lectin"/>
    <property type="match status" value="1"/>
</dbReference>
<dbReference type="PANTHER" id="PTHR27002:SF925">
    <property type="entry name" value="RECEPTOR-LIKE SERINE_THREONINE-PROTEIN KINASE"/>
    <property type="match status" value="1"/>
</dbReference>
<dbReference type="PROSITE" id="PS50026">
    <property type="entry name" value="EGF_3"/>
    <property type="match status" value="1"/>
</dbReference>
<feature type="domain" description="EGF-like" evidence="27">
    <location>
        <begin position="299"/>
        <end position="337"/>
    </location>
</feature>
<evidence type="ECO:0000256" key="4">
    <source>
        <dbReference type="ARBA" id="ARBA00022536"/>
    </source>
</evidence>
<dbReference type="SMART" id="SM00220">
    <property type="entry name" value="S_TKc"/>
    <property type="match status" value="1"/>
</dbReference>
<evidence type="ECO:0000256" key="10">
    <source>
        <dbReference type="ARBA" id="ARBA00022741"/>
    </source>
</evidence>
<keyword evidence="2" id="KW-1003">Cell membrane</keyword>
<evidence type="ECO:0000256" key="9">
    <source>
        <dbReference type="ARBA" id="ARBA00022734"/>
    </source>
</evidence>
<evidence type="ECO:0000256" key="5">
    <source>
        <dbReference type="ARBA" id="ARBA00022553"/>
    </source>
</evidence>
<sequence length="813" mass="89922">MALPFLVLFFFLLLLSSSSHRQTVHAEADTLRPGDSISLNRTILSSSGSFALGFFRLGASVPARYYLGIRYHNVADGAVVWVANRDSPLRDAYGNLTLEIDGNLVTYSSSGSKIWSSDTSAASRGTAEAVLLDSGNLVLRLAEGDEDRFIWQSFDHPTDTLLPEMRLTSYLRPGIASPTRCVSWRAEDDPSSGSFTLGIDPRSSMQGFIWRGVEPYWRSNLRSSPGSEINSTRIVTTKSTNAYVYSIAVEGDRVSWWFTATPSSTVSRVVIQESGFSQLLSWNASSGSWVIEGSVPNLPSRPCEFYNQCGPNGVCDGSQPTTRSCQCLRGFVPRTFSQWNAGNYSGGCMRATVGDCNSGADYVHYNNMKLPDRMILLRDASEKECRANCSVSCNCTAYSFSGTISIGSSTTCLVWFGDLVDLVQNLSRDELFVRVAASDLGKHLVLCQNEGSSNKSMLLLAIMLTVGFILILLSGTAFYFWRTIHRRSRKHKENVTRLEELRSYDGGSIIDVPLLDFCSILKATDGFALTNKLGEGGFGSVYKGTLQDGQDIAVKRLSETSKQGFVEFRNEVELIARLQHTNLVRLLDSNQSSKLDWDMRFQIIKGIAQGLLYLHRYSRLRVIHRDLKTDNILLDYDMNPKISDFGLARIFDGKQKEENTTRIVGTYGYIAPEYGLYGRFSEKSDIFSFGVIILEIISGRRNKGSYPLNGSLNLLGYAWQLWAEGRCCELVDPALEESFPVSDVAKCIQVGLLCVQDVPNDRPTIDAIIAVLVNENPPVLQPPGQPAFTSKDASPWSARSSPPELTMSVVEGR</sequence>
<dbReference type="SUPFAM" id="SSF56112">
    <property type="entry name" value="Protein kinase-like (PK-like)"/>
    <property type="match status" value="1"/>
</dbReference>
<evidence type="ECO:0000256" key="1">
    <source>
        <dbReference type="ARBA" id="ARBA00004251"/>
    </source>
</evidence>
<accession>A0A8J5F8Q1</accession>
<keyword evidence="31" id="KW-1185">Reference proteome</keyword>
<keyword evidence="17" id="KW-0325">Glycoprotein</keyword>
<feature type="chain" id="PRO_5035301974" description="Receptor-like serine/threonine-protein kinase" evidence="25">
    <location>
        <begin position="22"/>
        <end position="813"/>
    </location>
</feature>
<feature type="domain" description="Bulb-type lectin" evidence="28">
    <location>
        <begin position="28"/>
        <end position="152"/>
    </location>
</feature>
<evidence type="ECO:0000256" key="19">
    <source>
        <dbReference type="ARBA" id="ARBA00048679"/>
    </source>
</evidence>
<dbReference type="InterPro" id="IPR008271">
    <property type="entry name" value="Ser/Thr_kinase_AS"/>
</dbReference>
<dbReference type="GO" id="GO:0005886">
    <property type="term" value="C:plasma membrane"/>
    <property type="evidence" value="ECO:0007669"/>
    <property type="project" value="UniProtKB-SubCell"/>
</dbReference>
<feature type="domain" description="Protein kinase" evidence="26">
    <location>
        <begin position="527"/>
        <end position="780"/>
    </location>
</feature>
<dbReference type="SUPFAM" id="SSF51110">
    <property type="entry name" value="alpha-D-mannose-specific plant lectins"/>
    <property type="match status" value="1"/>
</dbReference>
<gene>
    <name evidence="30" type="ORF">ZIOFF_058813</name>
</gene>
<feature type="compositionally biased region" description="Polar residues" evidence="23">
    <location>
        <begin position="787"/>
        <end position="800"/>
    </location>
</feature>
<dbReference type="Proteomes" id="UP000734854">
    <property type="component" value="Unassembled WGS sequence"/>
</dbReference>
<dbReference type="EC" id="2.7.11.1" evidence="20"/>
<dbReference type="GO" id="GO:0004674">
    <property type="term" value="F:protein serine/threonine kinase activity"/>
    <property type="evidence" value="ECO:0007669"/>
    <property type="project" value="UniProtKB-KW"/>
</dbReference>
<reference evidence="30 31" key="1">
    <citation type="submission" date="2020-08" db="EMBL/GenBank/DDBJ databases">
        <title>Plant Genome Project.</title>
        <authorList>
            <person name="Zhang R.-G."/>
        </authorList>
    </citation>
    <scope>NUCLEOTIDE SEQUENCE [LARGE SCALE GENOMIC DNA]</scope>
    <source>
        <tissue evidence="30">Rhizome</tissue>
    </source>
</reference>
<evidence type="ECO:0000256" key="7">
    <source>
        <dbReference type="ARBA" id="ARBA00022692"/>
    </source>
</evidence>
<dbReference type="FunFam" id="1.10.510.10:FF:000060">
    <property type="entry name" value="G-type lectin S-receptor-like serine/threonine-protein kinase"/>
    <property type="match status" value="1"/>
</dbReference>
<keyword evidence="7 24" id="KW-0812">Transmembrane</keyword>
<dbReference type="PANTHER" id="PTHR27002">
    <property type="entry name" value="RECEPTOR-LIKE SERINE/THREONINE-PROTEIN KINASE SD1-8"/>
    <property type="match status" value="1"/>
</dbReference>
<evidence type="ECO:0000256" key="25">
    <source>
        <dbReference type="SAM" id="SignalP"/>
    </source>
</evidence>
<comment type="similarity">
    <text evidence="20">Belongs to the protein kinase superfamily. Ser/Thr protein kinase family.</text>
</comment>
<dbReference type="Pfam" id="PF00069">
    <property type="entry name" value="Pkinase"/>
    <property type="match status" value="1"/>
</dbReference>
<evidence type="ECO:0000256" key="15">
    <source>
        <dbReference type="ARBA" id="ARBA00023157"/>
    </source>
</evidence>
<feature type="transmembrane region" description="Helical" evidence="24">
    <location>
        <begin position="457"/>
        <end position="481"/>
    </location>
</feature>
<organism evidence="30 31">
    <name type="scientific">Zingiber officinale</name>
    <name type="common">Ginger</name>
    <name type="synonym">Amomum zingiber</name>
    <dbReference type="NCBI Taxonomy" id="94328"/>
    <lineage>
        <taxon>Eukaryota</taxon>
        <taxon>Viridiplantae</taxon>
        <taxon>Streptophyta</taxon>
        <taxon>Embryophyta</taxon>
        <taxon>Tracheophyta</taxon>
        <taxon>Spermatophyta</taxon>
        <taxon>Magnoliopsida</taxon>
        <taxon>Liliopsida</taxon>
        <taxon>Zingiberales</taxon>
        <taxon>Zingiberaceae</taxon>
        <taxon>Zingiber</taxon>
    </lineage>
</organism>
<dbReference type="InterPro" id="IPR017441">
    <property type="entry name" value="Protein_kinase_ATP_BS"/>
</dbReference>
<keyword evidence="6 20" id="KW-0808">Transferase</keyword>
<dbReference type="PROSITE" id="PS50011">
    <property type="entry name" value="PROTEIN_KINASE_DOM"/>
    <property type="match status" value="1"/>
</dbReference>
<dbReference type="InterPro" id="IPR000742">
    <property type="entry name" value="EGF"/>
</dbReference>
<evidence type="ECO:0000256" key="13">
    <source>
        <dbReference type="ARBA" id="ARBA00022989"/>
    </source>
</evidence>
<dbReference type="Gene3D" id="2.90.10.10">
    <property type="entry name" value="Bulb-type lectin domain"/>
    <property type="match status" value="1"/>
</dbReference>
<dbReference type="SMART" id="SM00108">
    <property type="entry name" value="B_lectin"/>
    <property type="match status" value="1"/>
</dbReference>
<name>A0A8J5F8Q1_ZINOF</name>
<evidence type="ECO:0000256" key="24">
    <source>
        <dbReference type="SAM" id="Phobius"/>
    </source>
</evidence>
<dbReference type="InterPro" id="IPR000858">
    <property type="entry name" value="S_locus_glycoprot_dom"/>
</dbReference>
<evidence type="ECO:0000256" key="21">
    <source>
        <dbReference type="PROSITE-ProRule" id="PRU00076"/>
    </source>
</evidence>
<keyword evidence="12 20" id="KW-0067">ATP-binding</keyword>
<evidence type="ECO:0000256" key="11">
    <source>
        <dbReference type="ARBA" id="ARBA00022777"/>
    </source>
</evidence>
<dbReference type="InterPro" id="IPR036426">
    <property type="entry name" value="Bulb-type_lectin_dom_sf"/>
</dbReference>
<evidence type="ECO:0000256" key="12">
    <source>
        <dbReference type="ARBA" id="ARBA00022840"/>
    </source>
</evidence>
<keyword evidence="11 20" id="KW-0418">Kinase</keyword>
<keyword evidence="15" id="KW-1015">Disulfide bond</keyword>
<dbReference type="EMBL" id="JACMSC010000016">
    <property type="protein sequence ID" value="KAG6482182.1"/>
    <property type="molecule type" value="Genomic_DNA"/>
</dbReference>
<dbReference type="PROSITE" id="PS00107">
    <property type="entry name" value="PROTEIN_KINASE_ATP"/>
    <property type="match status" value="1"/>
</dbReference>
<keyword evidence="14 24" id="KW-0472">Membrane</keyword>
<evidence type="ECO:0000256" key="23">
    <source>
        <dbReference type="SAM" id="MobiDB-lite"/>
    </source>
</evidence>
<comment type="caution">
    <text evidence="30">The sequence shown here is derived from an EMBL/GenBank/DDBJ whole genome shotgun (WGS) entry which is preliminary data.</text>
</comment>
<keyword evidence="10 20" id="KW-0547">Nucleotide-binding</keyword>
<evidence type="ECO:0000256" key="16">
    <source>
        <dbReference type="ARBA" id="ARBA00023170"/>
    </source>
</evidence>
<keyword evidence="8 25" id="KW-0732">Signal</keyword>
<dbReference type="GO" id="GO:0048544">
    <property type="term" value="P:recognition of pollen"/>
    <property type="evidence" value="ECO:0007669"/>
    <property type="project" value="InterPro"/>
</dbReference>
<comment type="subcellular location">
    <subcellularLocation>
        <location evidence="1">Cell membrane</location>
        <topology evidence="1">Single-pass type I membrane protein</topology>
    </subcellularLocation>
</comment>
<evidence type="ECO:0000256" key="17">
    <source>
        <dbReference type="ARBA" id="ARBA00023180"/>
    </source>
</evidence>
<evidence type="ECO:0000256" key="18">
    <source>
        <dbReference type="ARBA" id="ARBA00047899"/>
    </source>
</evidence>
<dbReference type="PROSITE" id="PS50927">
    <property type="entry name" value="BULB_LECTIN"/>
    <property type="match status" value="1"/>
</dbReference>
<dbReference type="InterPro" id="IPR001245">
    <property type="entry name" value="Ser-Thr/Tyr_kinase_cat_dom"/>
</dbReference>
<evidence type="ECO:0000256" key="3">
    <source>
        <dbReference type="ARBA" id="ARBA00022527"/>
    </source>
</evidence>
<dbReference type="PIRSF" id="PIRSF000641">
    <property type="entry name" value="SRK"/>
    <property type="match status" value="1"/>
</dbReference>
<keyword evidence="4 21" id="KW-0245">EGF-like domain</keyword>
<dbReference type="InterPro" id="IPR011009">
    <property type="entry name" value="Kinase-like_dom_sf"/>
</dbReference>
<dbReference type="InterPro" id="IPR000719">
    <property type="entry name" value="Prot_kinase_dom"/>
</dbReference>
<evidence type="ECO:0000259" key="29">
    <source>
        <dbReference type="PROSITE" id="PS50948"/>
    </source>
</evidence>
<keyword evidence="16" id="KW-0675">Receptor</keyword>
<dbReference type="CDD" id="cd01098">
    <property type="entry name" value="PAN_AP_plant"/>
    <property type="match status" value="1"/>
</dbReference>
<evidence type="ECO:0000313" key="31">
    <source>
        <dbReference type="Proteomes" id="UP000734854"/>
    </source>
</evidence>
<comment type="caution">
    <text evidence="21">Lacks conserved residue(s) required for the propagation of feature annotation.</text>
</comment>
<keyword evidence="9" id="KW-0430">Lectin</keyword>
<dbReference type="AlphaFoldDB" id="A0A8J5F8Q1"/>
<dbReference type="GO" id="GO:0005524">
    <property type="term" value="F:ATP binding"/>
    <property type="evidence" value="ECO:0007669"/>
    <property type="project" value="UniProtKB-UniRule"/>
</dbReference>
<dbReference type="Pfam" id="PF00954">
    <property type="entry name" value="S_locus_glycop"/>
    <property type="match status" value="1"/>
</dbReference>
<evidence type="ECO:0000259" key="27">
    <source>
        <dbReference type="PROSITE" id="PS50026"/>
    </source>
</evidence>
<dbReference type="PROSITE" id="PS00108">
    <property type="entry name" value="PROTEIN_KINASE_ST"/>
    <property type="match status" value="1"/>
</dbReference>
<dbReference type="FunFam" id="2.90.10.10:FF:000009">
    <property type="entry name" value="Receptor-like serine/threonine-protein kinase SD1-8"/>
    <property type="match status" value="1"/>
</dbReference>